<sequence>MNADLVRQTSEQDLLWSARQRFGEQLVRRALAADVYIFAKHYQGMLPPPPPGVGPDWTYPDPPAAVLFVENGTWLFAVPGGVRQARPDKVREIREVLSGQKFWNEPVWAPPGCTDAGASLLMLKIPGRPEVVRSANCGATGGSEAIVFRALEA</sequence>
<dbReference type="RefSeq" id="WP_241448337.1">
    <property type="nucleotide sequence ID" value="NZ_JAKZHW010000002.1"/>
</dbReference>
<protein>
    <submittedName>
        <fullName evidence="1">Uncharacterized protein</fullName>
    </submittedName>
</protein>
<accession>A0ABS9VRU9</accession>
<keyword evidence="2" id="KW-1185">Reference proteome</keyword>
<dbReference type="Proteomes" id="UP001203058">
    <property type="component" value="Unassembled WGS sequence"/>
</dbReference>
<name>A0ABS9VRU9_9SPHN</name>
<gene>
    <name evidence="1" type="ORF">LZ016_15305</name>
</gene>
<proteinExistence type="predicted"/>
<evidence type="ECO:0000313" key="1">
    <source>
        <dbReference type="EMBL" id="MCH8617464.1"/>
    </source>
</evidence>
<dbReference type="EMBL" id="JAKZHW010000002">
    <property type="protein sequence ID" value="MCH8617464.1"/>
    <property type="molecule type" value="Genomic_DNA"/>
</dbReference>
<comment type="caution">
    <text evidence="1">The sequence shown here is derived from an EMBL/GenBank/DDBJ whole genome shotgun (WGS) entry which is preliminary data.</text>
</comment>
<reference evidence="1 2" key="1">
    <citation type="submission" date="2022-03" db="EMBL/GenBank/DDBJ databases">
        <authorList>
            <person name="Jo J.-H."/>
            <person name="Im W.-T."/>
        </authorList>
    </citation>
    <scope>NUCLEOTIDE SEQUENCE [LARGE SCALE GENOMIC DNA]</scope>
    <source>
        <strain evidence="1 2">SM33</strain>
    </source>
</reference>
<organism evidence="1 2">
    <name type="scientific">Sphingomonas telluris</name>
    <dbReference type="NCBI Taxonomy" id="2907998"/>
    <lineage>
        <taxon>Bacteria</taxon>
        <taxon>Pseudomonadati</taxon>
        <taxon>Pseudomonadota</taxon>
        <taxon>Alphaproteobacteria</taxon>
        <taxon>Sphingomonadales</taxon>
        <taxon>Sphingomonadaceae</taxon>
        <taxon>Sphingomonas</taxon>
    </lineage>
</organism>
<evidence type="ECO:0000313" key="2">
    <source>
        <dbReference type="Proteomes" id="UP001203058"/>
    </source>
</evidence>